<dbReference type="SUPFAM" id="SSF51735">
    <property type="entry name" value="NAD(P)-binding Rossmann-fold domains"/>
    <property type="match status" value="1"/>
</dbReference>
<dbReference type="InterPro" id="IPR003869">
    <property type="entry name" value="Polysac_CapD-like"/>
</dbReference>
<keyword evidence="4" id="KW-1185">Reference proteome</keyword>
<reference evidence="3" key="1">
    <citation type="submission" date="2023-09" db="EMBL/GenBank/DDBJ databases">
        <authorList>
            <consortium name="CW5 consortium"/>
            <person name="Lu C.-W."/>
        </authorList>
    </citation>
    <scope>NUCLEOTIDE SEQUENCE</scope>
    <source>
        <strain evidence="3">KPS</strain>
    </source>
</reference>
<name>A0ABY9R3D9_9BACT</name>
<evidence type="ECO:0000313" key="3">
    <source>
        <dbReference type="EMBL" id="WMW66276.1"/>
    </source>
</evidence>
<sequence>MIQNKRILITGGTGSLGRELARRLHTDNHIVVYSRNEERQYLMKQEFPKDHMSFFIGDVRDTETLEYALHGCDIAIHGAAMKDLIMCEDQPTQTILNNIEGSRSFIQAVRRTPTVKRACAVSTDKAASPSNVYGCSKYIMEQLFREANRTSPCIFFSVRFGNMIDSTGSLISYWKQHPNTDIKLTHPEVARFFFRLKDGADTVTKAIEIAEGGEILIRKMKQARIHDILRIITGREKFEIIGLFPGEKIHEELMSANEAAYGFDIGDYYVIRPGVINPAPLSVLSTETAPPFTENELRELLDVPLAG</sequence>
<evidence type="ECO:0000256" key="1">
    <source>
        <dbReference type="ARBA" id="ARBA00007430"/>
    </source>
</evidence>
<dbReference type="InterPro" id="IPR036291">
    <property type="entry name" value="NAD(P)-bd_dom_sf"/>
</dbReference>
<gene>
    <name evidence="3" type="ORF">KPS_000839</name>
</gene>
<evidence type="ECO:0000259" key="2">
    <source>
        <dbReference type="Pfam" id="PF02719"/>
    </source>
</evidence>
<organism evidence="3 4">
    <name type="scientific">Nitratidesulfovibrio liaohensis</name>
    <dbReference type="NCBI Taxonomy" id="2604158"/>
    <lineage>
        <taxon>Bacteria</taxon>
        <taxon>Pseudomonadati</taxon>
        <taxon>Thermodesulfobacteriota</taxon>
        <taxon>Desulfovibrionia</taxon>
        <taxon>Desulfovibrionales</taxon>
        <taxon>Desulfovibrionaceae</taxon>
        <taxon>Nitratidesulfovibrio</taxon>
    </lineage>
</organism>
<feature type="domain" description="Polysaccharide biosynthesis protein CapD-like" evidence="2">
    <location>
        <begin position="7"/>
        <end position="272"/>
    </location>
</feature>
<dbReference type="Proteomes" id="UP001180616">
    <property type="component" value="Chromosome"/>
</dbReference>
<dbReference type="PANTHER" id="PTHR43318">
    <property type="entry name" value="UDP-N-ACETYLGLUCOSAMINE 4,6-DEHYDRATASE"/>
    <property type="match status" value="1"/>
</dbReference>
<dbReference type="Gene3D" id="3.40.50.720">
    <property type="entry name" value="NAD(P)-binding Rossmann-like Domain"/>
    <property type="match status" value="1"/>
</dbReference>
<dbReference type="InterPro" id="IPR051203">
    <property type="entry name" value="Polysaccharide_Synthase-Rel"/>
</dbReference>
<proteinExistence type="inferred from homology"/>
<comment type="similarity">
    <text evidence="1">Belongs to the polysaccharide synthase family.</text>
</comment>
<protein>
    <submittedName>
        <fullName evidence="3">Polysaccharide biosynthesis protein</fullName>
    </submittedName>
</protein>
<dbReference type="Pfam" id="PF02719">
    <property type="entry name" value="Polysacc_synt_2"/>
    <property type="match status" value="1"/>
</dbReference>
<dbReference type="EMBL" id="CP133659">
    <property type="protein sequence ID" value="WMW66276.1"/>
    <property type="molecule type" value="Genomic_DNA"/>
</dbReference>
<dbReference type="PANTHER" id="PTHR43318:SF2">
    <property type="entry name" value="UDP-N-ACETYLGLUCOSAMINE 4,6-DEHYDRATASE (INVERTING)"/>
    <property type="match status" value="1"/>
</dbReference>
<accession>A0ABY9R3D9</accession>
<dbReference type="RefSeq" id="WP_309542180.1">
    <property type="nucleotide sequence ID" value="NZ_CP133659.1"/>
</dbReference>
<evidence type="ECO:0000313" key="4">
    <source>
        <dbReference type="Proteomes" id="UP001180616"/>
    </source>
</evidence>